<evidence type="ECO:0000313" key="12">
    <source>
        <dbReference type="Proteomes" id="UP001633002"/>
    </source>
</evidence>
<dbReference type="GO" id="GO:0005516">
    <property type="term" value="F:calmodulin binding"/>
    <property type="evidence" value="ECO:0007669"/>
    <property type="project" value="UniProtKB-KW"/>
</dbReference>
<evidence type="ECO:0000256" key="8">
    <source>
        <dbReference type="RuleBase" id="RU280816"/>
    </source>
</evidence>
<dbReference type="InterPro" id="IPR004326">
    <property type="entry name" value="Mlo"/>
</dbReference>
<evidence type="ECO:0000256" key="5">
    <source>
        <dbReference type="ARBA" id="ARBA00022989"/>
    </source>
</evidence>
<feature type="transmembrane region" description="Helical" evidence="10">
    <location>
        <begin position="146"/>
        <end position="169"/>
    </location>
</feature>
<feature type="transmembrane region" description="Helical" evidence="10">
    <location>
        <begin position="62"/>
        <end position="79"/>
    </location>
</feature>
<protein>
    <recommendedName>
        <fullName evidence="8">MLO-like protein</fullName>
    </recommendedName>
</protein>
<evidence type="ECO:0000256" key="1">
    <source>
        <dbReference type="ARBA" id="ARBA00004141"/>
    </source>
</evidence>
<evidence type="ECO:0000256" key="6">
    <source>
        <dbReference type="ARBA" id="ARBA00023136"/>
    </source>
</evidence>
<evidence type="ECO:0000313" key="11">
    <source>
        <dbReference type="EMBL" id="KAL3694516.1"/>
    </source>
</evidence>
<feature type="transmembrane region" description="Helical" evidence="10">
    <location>
        <begin position="302"/>
        <end position="320"/>
    </location>
</feature>
<feature type="compositionally biased region" description="Polar residues" evidence="9">
    <location>
        <begin position="498"/>
        <end position="511"/>
    </location>
</feature>
<feature type="region of interest" description="Disordered" evidence="9">
    <location>
        <begin position="496"/>
        <end position="573"/>
    </location>
</feature>
<organism evidence="11 12">
    <name type="scientific">Riccia sorocarpa</name>
    <dbReference type="NCBI Taxonomy" id="122646"/>
    <lineage>
        <taxon>Eukaryota</taxon>
        <taxon>Viridiplantae</taxon>
        <taxon>Streptophyta</taxon>
        <taxon>Embryophyta</taxon>
        <taxon>Marchantiophyta</taxon>
        <taxon>Marchantiopsida</taxon>
        <taxon>Marchantiidae</taxon>
        <taxon>Marchantiales</taxon>
        <taxon>Ricciaceae</taxon>
        <taxon>Riccia</taxon>
    </lineage>
</organism>
<feature type="compositionally biased region" description="Basic and acidic residues" evidence="9">
    <location>
        <begin position="371"/>
        <end position="381"/>
    </location>
</feature>
<dbReference type="Proteomes" id="UP001633002">
    <property type="component" value="Unassembled WGS sequence"/>
</dbReference>
<dbReference type="Pfam" id="PF03094">
    <property type="entry name" value="Mlo"/>
    <property type="match status" value="2"/>
</dbReference>
<feature type="transmembrane region" description="Helical" evidence="10">
    <location>
        <begin position="275"/>
        <end position="296"/>
    </location>
</feature>
<dbReference type="GO" id="GO:0016020">
    <property type="term" value="C:membrane"/>
    <property type="evidence" value="ECO:0007669"/>
    <property type="project" value="UniProtKB-SubCell"/>
</dbReference>
<feature type="transmembrane region" description="Helical" evidence="10">
    <location>
        <begin position="437"/>
        <end position="462"/>
    </location>
</feature>
<evidence type="ECO:0000256" key="4">
    <source>
        <dbReference type="ARBA" id="ARBA00022821"/>
    </source>
</evidence>
<evidence type="ECO:0000256" key="10">
    <source>
        <dbReference type="SAM" id="Phobius"/>
    </source>
</evidence>
<feature type="compositionally biased region" description="Basic and acidic residues" evidence="9">
    <location>
        <begin position="345"/>
        <end position="356"/>
    </location>
</feature>
<gene>
    <name evidence="8" type="primary">MLO</name>
    <name evidence="11" type="ORF">R1sor_008167</name>
</gene>
<keyword evidence="12" id="KW-1185">Reference proteome</keyword>
<name>A0ABD3HU92_9MARC</name>
<dbReference type="AlphaFoldDB" id="A0ABD3HU92"/>
<evidence type="ECO:0000256" key="7">
    <source>
        <dbReference type="ARBA" id="ARBA00023265"/>
    </source>
</evidence>
<dbReference type="PANTHER" id="PTHR31942:SF52">
    <property type="entry name" value="MLO-LIKE PROTEIN 1"/>
    <property type="match status" value="1"/>
</dbReference>
<proteinExistence type="inferred from homology"/>
<keyword evidence="5 8" id="KW-1133">Transmembrane helix</keyword>
<feature type="compositionally biased region" description="Polar residues" evidence="9">
    <location>
        <begin position="550"/>
        <end position="573"/>
    </location>
</feature>
<feature type="transmembrane region" description="Helical" evidence="10">
    <location>
        <begin position="12"/>
        <end position="30"/>
    </location>
</feature>
<comment type="subcellular location">
    <subcellularLocation>
        <location evidence="1 8">Membrane</location>
        <topology evidence="1 8">Multi-pass membrane protein</topology>
    </subcellularLocation>
</comment>
<comment type="similarity">
    <text evidence="2 8">Belongs to the MLO family.</text>
</comment>
<feature type="transmembrane region" description="Helical" evidence="10">
    <location>
        <begin position="398"/>
        <end position="422"/>
    </location>
</feature>
<keyword evidence="7 8" id="KW-0568">Pathogenesis-related protein</keyword>
<dbReference type="PANTHER" id="PTHR31942">
    <property type="entry name" value="MLO-LIKE PROTEIN 1"/>
    <property type="match status" value="1"/>
</dbReference>
<keyword evidence="4 8" id="KW-0611">Plant defense</keyword>
<dbReference type="EMBL" id="JBJQOH010000003">
    <property type="protein sequence ID" value="KAL3694516.1"/>
    <property type="molecule type" value="Genomic_DNA"/>
</dbReference>
<evidence type="ECO:0000256" key="2">
    <source>
        <dbReference type="ARBA" id="ARBA00006574"/>
    </source>
</evidence>
<keyword evidence="8" id="KW-0112">Calmodulin-binding</keyword>
<evidence type="ECO:0000256" key="9">
    <source>
        <dbReference type="SAM" id="MobiDB-lite"/>
    </source>
</evidence>
<sequence>MAGGEATLEYTPTYAVAISAALLIGVSFLVERMIHKFKKHLKKEEVDQIPLKRIADKLTNELMLLGLVSLLLTVVPKHFTEICVSPGYARHMLLCKADDSAGDAPDAAHRRLLASLLDSSDSEPQGDYCQRKGKTSFVSLEGLRQLHILIFVLAVTHVTYSILSVLLGFARMQRWREWEDESRLIADSGQSIKADLERRIIKKLDGERGRTCSFVDGHFRRYKNPVIRWTLCFFQQFVASVGKEDYMLFRVGFISKFGFQENFDFREYITRSMEVDFKTVVGISWWLWTFVAVFFLLSVEGWYTLVWASFIPTILVLIIGTKQQHIISVLALRAKRHALKVRNNQQKDGEKTRTDDTGGSGDSGQVSQEQEETRPRPRDIGHAVMPSNKLFWFQKPKILLKLIHFVIFQNSFELALLFWVLVRFGWNSCLLGHHTLVIIRVTVGAATILLSSYSTIPIYALVNQVICRSMGDNINIEAAPSKSFKIVDRLVKSWVPQKGSSGHQPTVNPTPANEPRTPGSRTGIQDPLEKHFHTLFGKRGGTERLRTHRSSPITSSEVTTNPATSSSRDPAQR</sequence>
<keyword evidence="6 8" id="KW-0472">Membrane</keyword>
<accession>A0ABD3HU92</accession>
<reference evidence="11 12" key="1">
    <citation type="submission" date="2024-09" db="EMBL/GenBank/DDBJ databases">
        <title>Chromosome-scale assembly of Riccia sorocarpa.</title>
        <authorList>
            <person name="Paukszto L."/>
        </authorList>
    </citation>
    <scope>NUCLEOTIDE SEQUENCE [LARGE SCALE GENOMIC DNA]</scope>
    <source>
        <strain evidence="11">LP-2024</strain>
        <tissue evidence="11">Aerial parts of the thallus</tissue>
    </source>
</reference>
<dbReference type="GO" id="GO:0006952">
    <property type="term" value="P:defense response"/>
    <property type="evidence" value="ECO:0007669"/>
    <property type="project" value="UniProtKB-KW"/>
</dbReference>
<comment type="function">
    <text evidence="8">May be involved in modulation of pathogen defense and leaf cell death.</text>
</comment>
<keyword evidence="3 8" id="KW-0812">Transmembrane</keyword>
<comment type="caution">
    <text evidence="11">The sequence shown here is derived from an EMBL/GenBank/DDBJ whole genome shotgun (WGS) entry which is preliminary data.</text>
</comment>
<feature type="region of interest" description="Disordered" evidence="9">
    <location>
        <begin position="343"/>
        <end position="381"/>
    </location>
</feature>
<comment type="domain">
    <text evidence="8">The C-terminus contains a calmodulin-binding domain, which binds calmodulin in a calcium-dependent fashion.</text>
</comment>
<evidence type="ECO:0000256" key="3">
    <source>
        <dbReference type="ARBA" id="ARBA00022692"/>
    </source>
</evidence>